<dbReference type="RefSeq" id="WP_017748552.1">
    <property type="nucleotide sequence ID" value="NZ_KQ976354.1"/>
</dbReference>
<dbReference type="PROSITE" id="PS52004">
    <property type="entry name" value="KS3_2"/>
    <property type="match status" value="1"/>
</dbReference>
<evidence type="ECO:0000256" key="8">
    <source>
        <dbReference type="ARBA" id="ARBA00022737"/>
    </source>
</evidence>
<dbReference type="SUPFAM" id="SSF53901">
    <property type="entry name" value="Thiolase-like"/>
    <property type="match status" value="1"/>
</dbReference>
<comment type="similarity">
    <text evidence="14">In the C-terminal section; belongs to the NRP synthetase family.</text>
</comment>
<dbReference type="Gene3D" id="3.30.559.10">
    <property type="entry name" value="Chloramphenicol acetyltransferase-like domain"/>
    <property type="match status" value="2"/>
</dbReference>
<dbReference type="InterPro" id="IPR020806">
    <property type="entry name" value="PKS_PP-bd"/>
</dbReference>
<dbReference type="InterPro" id="IPR001242">
    <property type="entry name" value="Condensation_dom"/>
</dbReference>
<dbReference type="SUPFAM" id="SSF55048">
    <property type="entry name" value="Probable ACP-binding domain of malonyl-CoA ACP transacylase"/>
    <property type="match status" value="1"/>
</dbReference>
<feature type="domain" description="Carrier" evidence="25">
    <location>
        <begin position="4419"/>
        <end position="4494"/>
    </location>
</feature>
<comment type="cofactor">
    <cofactor evidence="2">
        <name>pantetheine 4'-phosphate</name>
        <dbReference type="ChEBI" id="CHEBI:47942"/>
    </cofactor>
</comment>
<dbReference type="InterPro" id="IPR009081">
    <property type="entry name" value="PP-bd_ACP"/>
</dbReference>
<dbReference type="GO" id="GO:0016874">
    <property type="term" value="F:ligase activity"/>
    <property type="evidence" value="ECO:0007669"/>
    <property type="project" value="UniProtKB-KW"/>
</dbReference>
<dbReference type="InterPro" id="IPR016036">
    <property type="entry name" value="Malonyl_transacylase_ACP-bd"/>
</dbReference>
<dbReference type="FunFam" id="3.30.559.10:FF:000012">
    <property type="entry name" value="Non-ribosomal peptide synthetase"/>
    <property type="match status" value="2"/>
</dbReference>
<dbReference type="InterPro" id="IPR029063">
    <property type="entry name" value="SAM-dependent_MTases_sf"/>
</dbReference>
<dbReference type="InterPro" id="IPR014043">
    <property type="entry name" value="Acyl_transferase_dom"/>
</dbReference>
<dbReference type="Pfam" id="PF00109">
    <property type="entry name" value="ketoacyl-synt"/>
    <property type="match status" value="1"/>
</dbReference>
<dbReference type="InterPro" id="IPR014031">
    <property type="entry name" value="Ketoacyl_synth_C"/>
</dbReference>
<dbReference type="PROSITE" id="PS50075">
    <property type="entry name" value="CARRIER"/>
    <property type="match status" value="4"/>
</dbReference>
<dbReference type="InterPro" id="IPR025110">
    <property type="entry name" value="AMP-bd_C"/>
</dbReference>
<dbReference type="SMART" id="SM00825">
    <property type="entry name" value="PKS_KS"/>
    <property type="match status" value="1"/>
</dbReference>
<dbReference type="InterPro" id="IPR001227">
    <property type="entry name" value="Ac_transferase_dom_sf"/>
</dbReference>
<feature type="domain" description="Ketosynthase family 3 (KS3)" evidence="26">
    <location>
        <begin position="3482"/>
        <end position="3909"/>
    </location>
</feature>
<dbReference type="Proteomes" id="UP000076925">
    <property type="component" value="Unassembled WGS sequence"/>
</dbReference>
<dbReference type="NCBIfam" id="TIGR01733">
    <property type="entry name" value="AA-adenyl-dom"/>
    <property type="match status" value="3"/>
</dbReference>
<feature type="domain" description="Carrier" evidence="25">
    <location>
        <begin position="3373"/>
        <end position="3448"/>
    </location>
</feature>
<dbReference type="SUPFAM" id="SSF53335">
    <property type="entry name" value="S-adenosyl-L-methionine-dependent methyltransferases"/>
    <property type="match status" value="1"/>
</dbReference>
<dbReference type="InterPro" id="IPR018201">
    <property type="entry name" value="Ketoacyl_synth_AS"/>
</dbReference>
<dbReference type="SUPFAM" id="SSF52151">
    <property type="entry name" value="FabD/lysophospholipase-like"/>
    <property type="match status" value="1"/>
</dbReference>
<comment type="function">
    <text evidence="19">Part of the PpsABCDE complex involved in the biosynthesis of the lipid core common to phthiocerols and phenolphthiocerols by successive additions of malonyl-CoA or methylmalonyl-CoA extender units. PpsA can accept as substrate the activated forms of either icosanoyl (C20), docosanoyl (C22) or lignoceroyl (C24) groups from FadD26, or a (4-hydroxyphenyl)-C17 or (4-hydroxyphenyl)-C19 fatty acyl from FadD29. PpsA initiates the biosynthesis and extends its substrate using a malonyl-CoA extender unit. The PpsB and PpsC proteins add the second and third malonyl-CoA extender units. PpsD adds an (R)-methylmalonyl unit and PpsE adds a second (R)-methylmalonyl unit. The incorporation of the methylmalonyl units results in formation of two branched methyl groups in the elongated product.</text>
</comment>
<evidence type="ECO:0000256" key="14">
    <source>
        <dbReference type="ARBA" id="ARBA00029443"/>
    </source>
</evidence>
<evidence type="ECO:0000256" key="7">
    <source>
        <dbReference type="ARBA" id="ARBA00022679"/>
    </source>
</evidence>
<evidence type="ECO:0000256" key="24">
    <source>
        <dbReference type="ARBA" id="ARBA00084020"/>
    </source>
</evidence>
<evidence type="ECO:0000256" key="2">
    <source>
        <dbReference type="ARBA" id="ARBA00001957"/>
    </source>
</evidence>
<evidence type="ECO:0000256" key="15">
    <source>
        <dbReference type="ARBA" id="ARBA00050973"/>
    </source>
</evidence>
<dbReference type="PROSITE" id="PS00012">
    <property type="entry name" value="PHOSPHOPANTETHEINE"/>
    <property type="match status" value="3"/>
</dbReference>
<evidence type="ECO:0000256" key="19">
    <source>
        <dbReference type="ARBA" id="ARBA00058455"/>
    </source>
</evidence>
<dbReference type="PANTHER" id="PTHR45527:SF1">
    <property type="entry name" value="FATTY ACID SYNTHASE"/>
    <property type="match status" value="1"/>
</dbReference>
<proteinExistence type="inferred from homology"/>
<dbReference type="FunFam" id="1.10.1200.10:FF:000016">
    <property type="entry name" value="Non-ribosomal peptide synthase"/>
    <property type="match status" value="1"/>
</dbReference>
<dbReference type="SMART" id="SM00827">
    <property type="entry name" value="PKS_AT"/>
    <property type="match status" value="1"/>
</dbReference>
<feature type="domain" description="Carrier" evidence="25">
    <location>
        <begin position="2287"/>
        <end position="2362"/>
    </location>
</feature>
<dbReference type="GO" id="GO:0016491">
    <property type="term" value="F:oxidoreductase activity"/>
    <property type="evidence" value="ECO:0007669"/>
    <property type="project" value="UniProtKB-KW"/>
</dbReference>
<evidence type="ECO:0000256" key="16">
    <source>
        <dbReference type="ARBA" id="ARBA00051971"/>
    </source>
</evidence>
<evidence type="ECO:0000256" key="1">
    <source>
        <dbReference type="ARBA" id="ARBA00001937"/>
    </source>
</evidence>
<dbReference type="Gene3D" id="2.30.38.10">
    <property type="entry name" value="Luciferase, Domain 3"/>
    <property type="match status" value="3"/>
</dbReference>
<dbReference type="GO" id="GO:0006633">
    <property type="term" value="P:fatty acid biosynthetic process"/>
    <property type="evidence" value="ECO:0007669"/>
    <property type="project" value="InterPro"/>
</dbReference>
<evidence type="ECO:0000259" key="26">
    <source>
        <dbReference type="PROSITE" id="PS52004"/>
    </source>
</evidence>
<evidence type="ECO:0000259" key="25">
    <source>
        <dbReference type="PROSITE" id="PS50075"/>
    </source>
</evidence>
<dbReference type="InterPro" id="IPR006162">
    <property type="entry name" value="Ppantetheine_attach_site"/>
</dbReference>
<sequence length="4780" mass="533139">MNIYKPQDSKITLAQQQTYWQQQLGGDLPMLEIPLDYPRSPLQSFTRAKEVVELDKKLCLELNKFCLSENVTLFTTLLAAFKVLLLRYTGQKDIIVGSLSADSLQEKEGANPERFINPVVLRTNLTEELTARELCKRVGNKVEEAAQNRDYPFEKLVAVVNGEQNLTRAPIFQVMLVLCDVPFCLSQTPIYEENLEEQEHSALCDLVVLASQKEGNLIISCEYNAELFESASIRRMLGHLQTLLENLIANPDQCISTLPLLTEPERHQLLVEWNDTKTDFPQDKCIHELFEAQVEQTPQAQAVVYEEQQLSYQQLNRKANQLAHYLQGLGVGSEVLVGICMERSLEMIVAMLGILKAGGAYVPLDPEYPQERLAFMLEDTQVSVLLTQQSLKERLPEYRGNVVCLDTNWLTIARESAENLTGAVKADNLAYLIYTSGSTGKPKGVMIPHRGICNYLLWMQDNYQITTSDRVLQKAPYSFDLSVGEFFSPLVAGGCLVFARPGGHKDSACLVELINEQKITIMHFVPSMLAVLIEQQGIETCCSLRLVICCGEALPFKLQERFFARLKNCELDNLYGPTEASVEVTFWKCQRSSNQQVVPIGRPIPNTQIYLLDSNLHPVPVGVEGELHIGGVCLARGYLNRPDLTSEKFIANPFSNDPEARLYKTGDLARYLPDGNIEYVGRIDHQVKIRGFRVELGEIESVLGQHPAIQQNVVLVRSDEPDQKRLVAYMVLNSQSEDFVDQHQTALESDQELVSQWQKVYDQTYSQTTQSQDPTFNIVGWNSSYTNLPIPEAQMREWVDRTVERILKSQPRRVLEIGCGTGLLLFRIAPHCTQYYGTDISQTALNYIQEQISRLEQEIPQVTLAQKTADNFEGIEPKAFDAVIVNSVIQLFPDINYLLKVIEGAVNTLTPGGFIFLGDIRSFPLIKAFHASVQLERSPASLSVEQLRQRVQREIAQDKELLIDPTFFTALQQHLPKISHVQIQIKRGQCHNEVTKFRYDVILHIEKEVYSTGEARWLDWQKDGLSMPIVRQILTETEPEILGIKHVPNARLNAEIKLLDLLSCDEGSATVGELRETLQPFSGNGVEPEDWWALSDELPYTIYINWSGAGALGCYDVVLQQSNTFSSALSNTVSNDPVKPWTAYANNPLQEQVAGKLRSVLRSYLKERLPDYMVPAAFVVLDKMPLTPNGKVDRRVLPAPDMSRPELSAALVMPQSDAEQLIAKVWREVLQLDVVGIHDNFFELGGHSLLLLQVRNKLVEIVGSEVSIVALFQHLTIHTLAQHLSQNKPEVSTVKHNNTGLRLLRVSRTRELSLSFAQERMWFLSQLEPTNPFYNEPQALRFHGSLNIVALEKSLNKIIQRHEALRTNFVTVDGQPVQVITETLILSVPVVDLQHLRESEREIQIQQLATAEAQQPVDLASSPLIRAKLLKLTQLEYVLLLTMHHIVFDGWSWGIILQELATVYSALSNDLSPELPELPIQYADFAVWQRQWLTKEALSCQLAYWKQQLSGVPDLLELPTDRVRPSIQTFRGAHHKIALSLELTQALVSLSQRSGVTLFMTLLAAFQTLLYRYTGLTDICVGTPHANRDRTEIEGLVGFFVNMLVLRTDISGNPSFEDVLSRVREVTQEAYAHKDLPFAKLVEELQIKRDLSYTPLVQVMLAFHNVPMPQIQIEGLTVSQLAVESATAKFDLILLLENTTSGIIGEWEYNTDLFDATTIERMVGHFQTLLEAIIANPEQRVSELPLLTERERLQLLVEWNSTTKDYPQDKCIHQLFEEQVTLTPDAIAVVFEGEQLTYKELNQRANRIAHYLQRLGVAPEVLVGICVERSLEMVVGLLGILKAGGAYVPLDPTYPQERLAFILNDATVPVLLTEKQLIDKLPSHQAKVVCLDTDWETISQENSDSPITKLKPNNLAYILYTSGSTGQPKGVALEHKNTVNFIHWAQNTFNSEQLSGVLASTSICFDLSVFELFVPLSCGGKVILAENVLQLPTLKAALDITLINTVPSAIAELIRNNSIPENVIIVNLAGESLSAKLVNQLYQQKTIEQVFNLYGPTEATTYSTFSLCVNTESEISKARHSPSIGRTLANTQIYILDSHLQPVPIGVPGELYISGAGLARGYLNRAELTQEKFISNPFPRDGAGKENQSSNLERLYKTGDLARYLSDGNIEFLGRLDDQVKIRGFRIELGEVEGAIAQHPSVQQTVVTARGDDFGDKQLVTYIVPHPEQTPTTDELRHFLKRKLPEYMVPSAFVFLHTLPLTPNGKIDRRALPTPDFQHELQQSFVAPRTPIEEMLASIWADVLRIELVGVHHNFFEMGGHSLLATQVISRVRDTMYVELPLRSLFESPTVASLAERVEIAIAPGQSIKVSPLLPISRAAEIPLSFAQQRLWFIEQFHQSSELYNIPLALRLSGQLNVAALESSLNEIICRHEVLRTNFTTIEGKPVQVIASTLNLKLQVVDLRHMRSSDIEVETQRLATTEAMKPFNLEHSPLVRATLLQKSETEHVLLLTVHHIIFDGWSMGLLYSELATLYSAFCAGSAQVLPELPIQYADFSVWQRHWLTGDILSTQLNYWKQQLNDAPGLLELPTSRARPTVQTYRGAYHSLALSQELSVALIQLSKRTGVTLFMTLLAAFQTLLYRYTRQDDIVVGTPIANRNRKEIEGLIGFFVNTLVMRTYLGGNPSFKQLLSRVREVAIGAYAHQDLPFEELVERLQPVRSLSHTPLFQVMFTLENSPMPSFDLPDLTVSPLVVETTAAKFDLTLSMSNTASGLICSWEYNSDLFDNHTIARMAEHFQTLLSGIVANPEQRISELPLLTERERHQLLVEWNNTAQDYPQDKCIHHLFEEQVTLTPDAIAVVFEGEQLTYNELNQRANRIAHHLQRLGVGPEVLVGICVERSLEMVVGLLGILKAGGAYVPLDPTYPSERLVFMLEDAQVPVLLTQAKLVESFPKHQARIVCLDTDWEVIAQQSKENLKTSVTPDKTIYVVYTSGSTGLPKGVAVPHLAVNRLVLNTNYINLGPKDVIAQVSNSSFDAATFEIWGALLNGAKLVVITKDVALSPLDFAAAIKEQGISVLFLTTALFNLLAREVPSAFSSVQHLLFGGEAVELRWVKEVLKNGRPVRLLHVYGPTENTTFTTWYLIQAVPEGAKTIPIGCPIANTHCFLLDEHLQPVPVGVPGELYIGGDGLAWGYLNRPDLTSEKFIPNPFNNSKSRSVALAERATGSEATQSQNSKLYKTGDLARYLPNGNIEYLGRIDNQVKLRGFRIELGEIEAVLTTHPQVQETTVIIREDIQSDKRLVAYIVPKTETEPNAPLPTLSELRSFLKSKLPDYMVPNAFVILKAMPLTPNGKVDRRNLPVPDHTTRPDEAYVMPQTKVEQIVAAVWQEMLQVEKVGIYDNFFELGGHSLLVVQVHHKLQEILGVKLSIVEMFQYPTIHSLSERLSNYLTIQDASKQSNGDGLNLRARQASMQQQRQLRQHHQSDIAIIAMSGQFPKAQDIDSLWNNLCNGIESISFFSEQEMVAEGVNIKWLNNPKHVRASGVLSDIELFDAYFFGYSPKEAELIDPQQRLFLECAWSAIEKAGYDPENYKGLIGVYAGCGGNDYLLKNLYPNRDILELNDFDDLSYGNAPDHLATRVSYKLNLTGPALNIQTACSTSLVAVHLGCQSLLNGECDMAIAGGVSIHLPQKTGYLYQEGLILSPDGHCRAFDAKAKGTVGGNGVGIVVLKRLADALADGDYIHAVIKGSSINNDGSLKVGYTAPSIDGQAAVISQAQAVAGIDPDTITYIEAHGTATGLGDPIEIAALTQAFRASTQNKGFCAIGSLKTNVGHLNTAAGVTGLIKTVLALKHKLLPPSLHFEQPNPDIDFANSPFYVNTKLSQWETNGTPRRAGVSSFGMGGTNAHVVLEETPAEFEYKSQESGEPRRKFQLLVLSAKTETALDTATANLVEHLTHHPDLNLADVAYTLGVGRKAFDYRRILVCSDREDAVNTLSTQDPKRIFTNVQEPKNRLVAFMFSGQGSQYVNMALELYQEEPAFTEQIDLCAKFLKPHLGLDLRDILYPSEEEAEQAVEQLNQTAIAQPALFTIEYALAKLWMLWGVHPVAAIGHSIGEYVAATLAGVFSLEEALSLVAARGQLTQQMPPGSMLAVPLSQQQVQPLLNNELSLAAINGSSLCTVSGATDAIVALQQQLQAQGVECRRLHTSHAFHSYMMEPILETFTEQVKKVNLKPPQIPYISNVSGTWMTAEEATNPNYWARHLRQTVLFSSGLQRLLLEQDLILLEVGPGKTLSAIAKKHVDTAAEQVILSSVRHPQVQQSDVAFLLNALGRLWLAGIQVDWAGFYAGSQRHRLPLPTYPFERQRYWISPPKVAGTQKELNSHTVCPDDAVKTDVETLDTKSPKKDLSSLYATRPNLPNLYVAPRSQLERTITEIWQKFFGIEQVGIHDDFFELGGDSLLAVHLISKLCETLKAELSPHSLLGSPTIARFAEFIEQTAIASARPLQPALPELLVEIKSGSFKQPMFLIHPVGGHVYIYRDLANCLGSDYPVYGLQAQGIDGKTPPLTQVEEMATKYIEALRVVQPEGPYFLGGSSFGGTVAFEMAQQLLAVGEEIALLALIDTPGPGQMPVKIEDDELQILTYILNVGANLSVSLDHLRQLEPDERLLHFLEEARQSMRLPPDYGLCDLRFFFNIFKVDVQAMRNYTPRTYPGRVIFFRANERDATNPQNPELAWVNLAAGGLEVYEVPGNHITMNYTPNVQVIAERLRTYLLSLSAGSSKPNT</sequence>
<dbReference type="GO" id="GO:0004315">
    <property type="term" value="F:3-oxoacyl-[acyl-carrier-protein] synthase activity"/>
    <property type="evidence" value="ECO:0007669"/>
    <property type="project" value="InterPro"/>
</dbReference>
<dbReference type="Pfam" id="PF02801">
    <property type="entry name" value="Ketoacyl-synt_C"/>
    <property type="match status" value="1"/>
</dbReference>
<dbReference type="Pfam" id="PF00501">
    <property type="entry name" value="AMP-binding"/>
    <property type="match status" value="3"/>
</dbReference>
<dbReference type="OrthoDB" id="9757538at2"/>
<comment type="similarity">
    <text evidence="3">Belongs to the ATP-dependent AMP-binding enzyme family.</text>
</comment>
<evidence type="ECO:0000256" key="23">
    <source>
        <dbReference type="ARBA" id="ARBA00078169"/>
    </source>
</evidence>
<comment type="catalytic activity">
    <reaction evidence="16">
        <text>19-(4-hydroxyphenyl)nonadecanoyl-[(phenol)carboxyphthiodiolenone synthase] + 2 (S)-methylmalonyl-CoA + 3 malonyl-CoA + 5 NADPH + 10 H(+) = C37-(phenol)carboxyphthiodiolenone-[(phenol)carboxyphthiodiolenone synthase] + 5 CO2 + 5 NADP(+) + 5 CoA + 2 H2O</text>
        <dbReference type="Rhea" id="RHEA:57760"/>
        <dbReference type="Rhea" id="RHEA-COMP:14273"/>
        <dbReference type="Rhea" id="RHEA-COMP:14990"/>
        <dbReference type="ChEBI" id="CHEBI:15377"/>
        <dbReference type="ChEBI" id="CHEBI:15378"/>
        <dbReference type="ChEBI" id="CHEBI:16526"/>
        <dbReference type="ChEBI" id="CHEBI:57287"/>
        <dbReference type="ChEBI" id="CHEBI:57327"/>
        <dbReference type="ChEBI" id="CHEBI:57384"/>
        <dbReference type="ChEBI" id="CHEBI:57783"/>
        <dbReference type="ChEBI" id="CHEBI:58349"/>
        <dbReference type="ChEBI" id="CHEBI:133301"/>
        <dbReference type="ChEBI" id="CHEBI:142260"/>
        <dbReference type="EC" id="2.3.1.292"/>
    </reaction>
</comment>
<dbReference type="Gene3D" id="3.30.70.3290">
    <property type="match status" value="1"/>
</dbReference>
<evidence type="ECO:0000256" key="17">
    <source>
        <dbReference type="ARBA" id="ARBA00052119"/>
    </source>
</evidence>
<evidence type="ECO:0000256" key="9">
    <source>
        <dbReference type="ARBA" id="ARBA00022832"/>
    </source>
</evidence>
<dbReference type="Pfam" id="PF08242">
    <property type="entry name" value="Methyltransf_12"/>
    <property type="match status" value="1"/>
</dbReference>
<dbReference type="InterPro" id="IPR036736">
    <property type="entry name" value="ACP-like_sf"/>
</dbReference>
<keyword evidence="4" id="KW-0596">Phosphopantetheine</keyword>
<dbReference type="Gene3D" id="3.40.366.10">
    <property type="entry name" value="Malonyl-Coenzyme A Acyl Carrier Protein, domain 2"/>
    <property type="match status" value="1"/>
</dbReference>
<dbReference type="Gene3D" id="3.40.50.1820">
    <property type="entry name" value="alpha/beta hydrolase"/>
    <property type="match status" value="1"/>
</dbReference>
<dbReference type="PROSITE" id="PS00455">
    <property type="entry name" value="AMP_BINDING"/>
    <property type="match status" value="3"/>
</dbReference>
<dbReference type="InterPro" id="IPR014030">
    <property type="entry name" value="Ketoacyl_synth_N"/>
</dbReference>
<evidence type="ECO:0000256" key="6">
    <source>
        <dbReference type="ARBA" id="ARBA00022598"/>
    </source>
</evidence>
<keyword evidence="9" id="KW-0276">Fatty acid metabolism</keyword>
<keyword evidence="11" id="KW-0560">Oxidoreductase</keyword>
<dbReference type="EMBL" id="ANNX02000047">
    <property type="protein sequence ID" value="KYC36320.1"/>
    <property type="molecule type" value="Genomic_DNA"/>
</dbReference>
<protein>
    <recommendedName>
        <fullName evidence="21">Phenolphthiocerol/phthiocerol polyketide synthase subunit E</fullName>
        <ecNumber evidence="20">2.3.1.292</ecNumber>
    </recommendedName>
    <alternativeName>
        <fullName evidence="23">(Phenol)carboxyphthiodiolenone synthase subunit E</fullName>
    </alternativeName>
    <alternativeName>
        <fullName evidence="24">Beta-ketoacyl-acyl-carrier-protein synthase I</fullName>
    </alternativeName>
    <alternativeName>
        <fullName evidence="22">Phthiocerol synthesis polyketide synthase type I PpsE</fullName>
    </alternativeName>
</protein>
<dbReference type="Pfam" id="PF22621">
    <property type="entry name" value="CurL-like_PKS_C"/>
    <property type="match status" value="1"/>
</dbReference>
<dbReference type="InterPro" id="IPR010071">
    <property type="entry name" value="AA_adenyl_dom"/>
</dbReference>
<dbReference type="NCBIfam" id="NF003417">
    <property type="entry name" value="PRK04813.1"/>
    <property type="match status" value="4"/>
</dbReference>
<dbReference type="EC" id="2.3.1.292" evidence="20"/>
<evidence type="ECO:0000256" key="11">
    <source>
        <dbReference type="ARBA" id="ARBA00023002"/>
    </source>
</evidence>
<feature type="domain" description="Carrier" evidence="25">
    <location>
        <begin position="1213"/>
        <end position="1288"/>
    </location>
</feature>
<dbReference type="InterPro" id="IPR001031">
    <property type="entry name" value="Thioesterase"/>
</dbReference>
<dbReference type="Pfam" id="PF00668">
    <property type="entry name" value="Condensation"/>
    <property type="match status" value="3"/>
</dbReference>
<dbReference type="Gene3D" id="3.40.47.10">
    <property type="match status" value="1"/>
</dbReference>
<dbReference type="STRING" id="128403.WA1_42115"/>
<evidence type="ECO:0000256" key="5">
    <source>
        <dbReference type="ARBA" id="ARBA00022553"/>
    </source>
</evidence>
<evidence type="ECO:0000256" key="13">
    <source>
        <dbReference type="ARBA" id="ARBA00023268"/>
    </source>
</evidence>
<dbReference type="SMART" id="SM00823">
    <property type="entry name" value="PKS_PP"/>
    <property type="match status" value="4"/>
</dbReference>
<evidence type="ECO:0000313" key="27">
    <source>
        <dbReference type="EMBL" id="KYC36320.1"/>
    </source>
</evidence>
<keyword evidence="8" id="KW-0677">Repeat</keyword>
<dbReference type="FunFam" id="3.30.300.30:FF:000010">
    <property type="entry name" value="Enterobactin synthetase component F"/>
    <property type="match status" value="2"/>
</dbReference>
<dbReference type="Pfam" id="PF00550">
    <property type="entry name" value="PP-binding"/>
    <property type="match status" value="4"/>
</dbReference>
<evidence type="ECO:0000313" key="28">
    <source>
        <dbReference type="Proteomes" id="UP000076925"/>
    </source>
</evidence>
<dbReference type="FunFam" id="3.40.50.980:FF:000001">
    <property type="entry name" value="Non-ribosomal peptide synthetase"/>
    <property type="match status" value="3"/>
</dbReference>
<dbReference type="Gene3D" id="3.40.50.980">
    <property type="match status" value="6"/>
</dbReference>
<dbReference type="SUPFAM" id="SSF56801">
    <property type="entry name" value="Acetyl-CoA synthetase-like"/>
    <property type="match status" value="3"/>
</dbReference>
<dbReference type="FunFam" id="3.40.47.10:FF:000042">
    <property type="entry name" value="Polyketide synthase Pks13"/>
    <property type="match status" value="1"/>
</dbReference>
<dbReference type="InterPro" id="IPR016039">
    <property type="entry name" value="Thiolase-like"/>
</dbReference>
<dbReference type="FunFam" id="2.30.38.10:FF:000001">
    <property type="entry name" value="Non-ribosomal peptide synthetase PvdI"/>
    <property type="match status" value="2"/>
</dbReference>
<name>A0A139WV52_9CYAN</name>
<evidence type="ECO:0000256" key="12">
    <source>
        <dbReference type="ARBA" id="ARBA00023098"/>
    </source>
</evidence>
<dbReference type="InterPro" id="IPR023213">
    <property type="entry name" value="CAT-like_dom_sf"/>
</dbReference>
<dbReference type="CDD" id="cd02440">
    <property type="entry name" value="AdoMet_MTases"/>
    <property type="match status" value="1"/>
</dbReference>
<keyword evidence="6" id="KW-0436">Ligase</keyword>
<dbReference type="GO" id="GO:0031177">
    <property type="term" value="F:phosphopantetheine binding"/>
    <property type="evidence" value="ECO:0007669"/>
    <property type="project" value="InterPro"/>
</dbReference>
<comment type="caution">
    <text evidence="27">The sequence shown here is derived from an EMBL/GenBank/DDBJ whole genome shotgun (WGS) entry which is preliminary data.</text>
</comment>
<keyword evidence="12" id="KW-0443">Lipid metabolism</keyword>
<evidence type="ECO:0000256" key="10">
    <source>
        <dbReference type="ARBA" id="ARBA00022857"/>
    </source>
</evidence>
<dbReference type="Gene3D" id="3.30.300.30">
    <property type="match status" value="4"/>
</dbReference>
<dbReference type="InterPro" id="IPR000873">
    <property type="entry name" value="AMP-dep_synth/lig_dom"/>
</dbReference>
<dbReference type="Gene3D" id="1.10.1200.10">
    <property type="entry name" value="ACP-like"/>
    <property type="match status" value="4"/>
</dbReference>
<dbReference type="InterPro" id="IPR013217">
    <property type="entry name" value="Methyltransf_12"/>
</dbReference>
<dbReference type="FunFam" id="3.40.50.12780:FF:000012">
    <property type="entry name" value="Non-ribosomal peptide synthetase"/>
    <property type="match status" value="3"/>
</dbReference>
<dbReference type="CDD" id="cd12117">
    <property type="entry name" value="A_NRPS_Srf_like"/>
    <property type="match status" value="1"/>
</dbReference>
<dbReference type="Pfam" id="PF00698">
    <property type="entry name" value="Acyl_transf_1"/>
    <property type="match status" value="1"/>
</dbReference>
<dbReference type="Pfam" id="PF13193">
    <property type="entry name" value="AMP-binding_C"/>
    <property type="match status" value="2"/>
</dbReference>
<comment type="catalytic activity">
    <reaction evidence="15">
        <text>17-(4-hydroxyphenyl)heptadecanoyl-[(phenol)carboxyphthiodiolenone synthase] + 2 (S)-methylmalonyl-CoA + 3 malonyl-CoA + 5 NADPH + 10 H(+) = C35-(phenol)carboxyphthiodiolenone-[(phenol)carboxyphthiodiolenone synthase] + 5 CO2 + 5 NADP(+) + 5 CoA + 2 H2O</text>
        <dbReference type="Rhea" id="RHEA:57756"/>
        <dbReference type="Rhea" id="RHEA-COMP:14272"/>
        <dbReference type="Rhea" id="RHEA-COMP:14989"/>
        <dbReference type="ChEBI" id="CHEBI:15377"/>
        <dbReference type="ChEBI" id="CHEBI:15378"/>
        <dbReference type="ChEBI" id="CHEBI:16526"/>
        <dbReference type="ChEBI" id="CHEBI:57287"/>
        <dbReference type="ChEBI" id="CHEBI:57327"/>
        <dbReference type="ChEBI" id="CHEBI:57384"/>
        <dbReference type="ChEBI" id="CHEBI:57783"/>
        <dbReference type="ChEBI" id="CHEBI:58349"/>
        <dbReference type="ChEBI" id="CHEBI:133300"/>
        <dbReference type="ChEBI" id="CHEBI:142259"/>
        <dbReference type="EC" id="2.3.1.292"/>
    </reaction>
</comment>
<dbReference type="CDD" id="cd00833">
    <property type="entry name" value="PKS"/>
    <property type="match status" value="1"/>
</dbReference>
<dbReference type="FunFam" id="1.10.1200.10:FF:000005">
    <property type="entry name" value="Nonribosomal peptide synthetase 1"/>
    <property type="match status" value="1"/>
</dbReference>
<evidence type="ECO:0000256" key="18">
    <source>
        <dbReference type="ARBA" id="ARBA00052745"/>
    </source>
</evidence>
<dbReference type="InterPro" id="IPR020845">
    <property type="entry name" value="AMP-binding_CS"/>
</dbReference>
<dbReference type="FunFam" id="3.30.559.30:FF:000001">
    <property type="entry name" value="Non-ribosomal peptide synthetase"/>
    <property type="match status" value="2"/>
</dbReference>
<dbReference type="SUPFAM" id="SSF52777">
    <property type="entry name" value="CoA-dependent acyltransferases"/>
    <property type="match status" value="5"/>
</dbReference>
<evidence type="ECO:0000256" key="21">
    <source>
        <dbReference type="ARBA" id="ARBA00073623"/>
    </source>
</evidence>
<dbReference type="GO" id="GO:0009403">
    <property type="term" value="P:toxin biosynthetic process"/>
    <property type="evidence" value="ECO:0007669"/>
    <property type="project" value="UniProtKB-ARBA"/>
</dbReference>
<evidence type="ECO:0000256" key="22">
    <source>
        <dbReference type="ARBA" id="ARBA00075053"/>
    </source>
</evidence>
<dbReference type="FunFam" id="3.40.50.980:FF:000002">
    <property type="entry name" value="Enterobactin synthetase component F"/>
    <property type="match status" value="1"/>
</dbReference>
<keyword evidence="28" id="KW-1185">Reference proteome</keyword>
<dbReference type="InterPro" id="IPR020841">
    <property type="entry name" value="PKS_Beta-ketoAc_synthase_dom"/>
</dbReference>
<dbReference type="Gene3D" id="3.30.559.30">
    <property type="entry name" value="Nonribosomal peptide synthetase, condensation domain"/>
    <property type="match status" value="3"/>
</dbReference>
<evidence type="ECO:0000256" key="20">
    <source>
        <dbReference type="ARBA" id="ARBA00066974"/>
    </source>
</evidence>
<dbReference type="GO" id="GO:0043041">
    <property type="term" value="P:amino acid activation for nonribosomal peptide biosynthetic process"/>
    <property type="evidence" value="ECO:0007669"/>
    <property type="project" value="UniProtKB-ARBA"/>
</dbReference>
<keyword evidence="7" id="KW-0808">Transferase</keyword>
<evidence type="ECO:0000256" key="3">
    <source>
        <dbReference type="ARBA" id="ARBA00006432"/>
    </source>
</evidence>
<dbReference type="SUPFAM" id="SSF47336">
    <property type="entry name" value="ACP-like"/>
    <property type="match status" value="4"/>
</dbReference>
<organism evidence="27 28">
    <name type="scientific">Scytonema hofmannii PCC 7110</name>
    <dbReference type="NCBI Taxonomy" id="128403"/>
    <lineage>
        <taxon>Bacteria</taxon>
        <taxon>Bacillati</taxon>
        <taxon>Cyanobacteriota</taxon>
        <taxon>Cyanophyceae</taxon>
        <taxon>Nostocales</taxon>
        <taxon>Scytonemataceae</taxon>
        <taxon>Scytonema</taxon>
    </lineage>
</organism>
<comment type="catalytic activity">
    <reaction evidence="18">
        <text>icosanoyl-[(phenol)carboxyphthiodiolenone synthase] + 2 (S)-methylmalonyl-CoA + 3 malonyl-CoA + 5 NADPH + 10 H(+) = C32-carboxyphthiodiolenone-[(phenol)carboxyphthiodiolenone synthase] + 5 CO2 + 5 NADP(+) + 5 CoA + 2 H2O</text>
        <dbReference type="Rhea" id="RHEA:57748"/>
        <dbReference type="Rhea" id="RHEA-COMP:14985"/>
        <dbReference type="Rhea" id="RHEA-COMP:14986"/>
        <dbReference type="ChEBI" id="CHEBI:15377"/>
        <dbReference type="ChEBI" id="CHEBI:15378"/>
        <dbReference type="ChEBI" id="CHEBI:16526"/>
        <dbReference type="ChEBI" id="CHEBI:57287"/>
        <dbReference type="ChEBI" id="CHEBI:57327"/>
        <dbReference type="ChEBI" id="CHEBI:57384"/>
        <dbReference type="ChEBI" id="CHEBI:57783"/>
        <dbReference type="ChEBI" id="CHEBI:58349"/>
        <dbReference type="ChEBI" id="CHEBI:87848"/>
        <dbReference type="ChEBI" id="CHEBI:142236"/>
        <dbReference type="EC" id="2.3.1.292"/>
    </reaction>
</comment>
<dbReference type="InterPro" id="IPR045851">
    <property type="entry name" value="AMP-bd_C_sf"/>
</dbReference>
<dbReference type="CDD" id="cd19531">
    <property type="entry name" value="LCL_NRPS-like"/>
    <property type="match status" value="2"/>
</dbReference>
<keyword evidence="5" id="KW-0597">Phosphoprotein</keyword>
<dbReference type="PANTHER" id="PTHR45527">
    <property type="entry name" value="NONRIBOSOMAL PEPTIDE SYNTHETASE"/>
    <property type="match status" value="1"/>
</dbReference>
<dbReference type="GO" id="GO:0005829">
    <property type="term" value="C:cytosol"/>
    <property type="evidence" value="ECO:0007669"/>
    <property type="project" value="TreeGrafter"/>
</dbReference>
<dbReference type="GO" id="GO:0034081">
    <property type="term" value="C:polyketide synthase complex"/>
    <property type="evidence" value="ECO:0007669"/>
    <property type="project" value="UniProtKB-ARBA"/>
</dbReference>
<dbReference type="CDD" id="cd17646">
    <property type="entry name" value="A_NRPS_AB3403-like"/>
    <property type="match status" value="1"/>
</dbReference>
<evidence type="ECO:0000256" key="4">
    <source>
        <dbReference type="ARBA" id="ARBA00022450"/>
    </source>
</evidence>
<dbReference type="PROSITE" id="PS00606">
    <property type="entry name" value="KS3_1"/>
    <property type="match status" value="1"/>
</dbReference>
<dbReference type="Pfam" id="PF00975">
    <property type="entry name" value="Thioesterase"/>
    <property type="match status" value="1"/>
</dbReference>
<comment type="cofactor">
    <cofactor evidence="1">
        <name>NADP(+)</name>
        <dbReference type="ChEBI" id="CHEBI:58349"/>
    </cofactor>
</comment>
<keyword evidence="13" id="KW-0511">Multifunctional enzyme</keyword>
<dbReference type="Gene3D" id="3.40.50.150">
    <property type="entry name" value="Vaccinia Virus protein VP39"/>
    <property type="match status" value="1"/>
</dbReference>
<gene>
    <name evidence="27" type="ORF">WA1_42115</name>
</gene>
<keyword evidence="10" id="KW-0521">NADP</keyword>
<dbReference type="Gene3D" id="3.30.70.250">
    <property type="entry name" value="Malonyl-CoA ACP transacylase, ACP-binding"/>
    <property type="match status" value="1"/>
</dbReference>
<reference evidence="27 28" key="1">
    <citation type="journal article" date="2013" name="Genome Biol. Evol.">
        <title>Genomes of Stigonematalean cyanobacteria (subsection V) and the evolution of oxygenic photosynthesis from prokaryotes to plastids.</title>
        <authorList>
            <person name="Dagan T."/>
            <person name="Roettger M."/>
            <person name="Stucken K."/>
            <person name="Landan G."/>
            <person name="Koch R."/>
            <person name="Major P."/>
            <person name="Gould S.B."/>
            <person name="Goremykin V.V."/>
            <person name="Rippka R."/>
            <person name="Tandeau de Marsac N."/>
            <person name="Gugger M."/>
            <person name="Lockhart P.J."/>
            <person name="Allen J.F."/>
            <person name="Brune I."/>
            <person name="Maus I."/>
            <person name="Puhler A."/>
            <person name="Martin W.F."/>
        </authorList>
    </citation>
    <scope>NUCLEOTIDE SEQUENCE [LARGE SCALE GENOMIC DNA]</scope>
    <source>
        <strain evidence="27 28">PCC 7110</strain>
    </source>
</reference>
<dbReference type="InterPro" id="IPR029058">
    <property type="entry name" value="AB_hydrolase_fold"/>
</dbReference>
<comment type="catalytic activity">
    <reaction evidence="17">
        <text>docosanoyl-[(phenol)carboxyphthiodiolenone synthase] + 2 (S)-methylmalonyl-CoA + 3 malonyl-CoA + 5 NADPH + 10 H(+) = C34-carboxyphthiodiolenone-[(phenol)carboxyphthiodiolenone synthase] + 5 CO2 + 5 NADP(+) + 5 CoA + 2 H2O</text>
        <dbReference type="Rhea" id="RHEA:57752"/>
        <dbReference type="Rhea" id="RHEA-COMP:14987"/>
        <dbReference type="Rhea" id="RHEA-COMP:14988"/>
        <dbReference type="ChEBI" id="CHEBI:15377"/>
        <dbReference type="ChEBI" id="CHEBI:15378"/>
        <dbReference type="ChEBI" id="CHEBI:16526"/>
        <dbReference type="ChEBI" id="CHEBI:57287"/>
        <dbReference type="ChEBI" id="CHEBI:57327"/>
        <dbReference type="ChEBI" id="CHEBI:57384"/>
        <dbReference type="ChEBI" id="CHEBI:57783"/>
        <dbReference type="ChEBI" id="CHEBI:58349"/>
        <dbReference type="ChEBI" id="CHEBI:142237"/>
        <dbReference type="ChEBI" id="CHEBI:142238"/>
        <dbReference type="EC" id="2.3.1.292"/>
    </reaction>
</comment>
<accession>A0A139WV52</accession>
<dbReference type="SUPFAM" id="SSF53474">
    <property type="entry name" value="alpha/beta-Hydrolases"/>
    <property type="match status" value="1"/>
</dbReference>
<dbReference type="CDD" id="cd12115">
    <property type="entry name" value="A_NRPS_Sfm_like"/>
    <property type="match status" value="1"/>
</dbReference>
<dbReference type="InterPro" id="IPR016035">
    <property type="entry name" value="Acyl_Trfase/lysoPLipase"/>
</dbReference>